<evidence type="ECO:0000313" key="1">
    <source>
        <dbReference type="EMBL" id="RLN29131.1"/>
    </source>
</evidence>
<keyword evidence="2" id="KW-1185">Reference proteome</keyword>
<organism evidence="1 2">
    <name type="scientific">Panicum miliaceum</name>
    <name type="common">Proso millet</name>
    <name type="synonym">Broomcorn millet</name>
    <dbReference type="NCBI Taxonomy" id="4540"/>
    <lineage>
        <taxon>Eukaryota</taxon>
        <taxon>Viridiplantae</taxon>
        <taxon>Streptophyta</taxon>
        <taxon>Embryophyta</taxon>
        <taxon>Tracheophyta</taxon>
        <taxon>Spermatophyta</taxon>
        <taxon>Magnoliopsida</taxon>
        <taxon>Liliopsida</taxon>
        <taxon>Poales</taxon>
        <taxon>Poaceae</taxon>
        <taxon>PACMAD clade</taxon>
        <taxon>Panicoideae</taxon>
        <taxon>Panicodae</taxon>
        <taxon>Paniceae</taxon>
        <taxon>Panicinae</taxon>
        <taxon>Panicum</taxon>
        <taxon>Panicum sect. Panicum</taxon>
    </lineage>
</organism>
<protein>
    <recommendedName>
        <fullName evidence="3">BED-type domain-containing protein</fullName>
    </recommendedName>
</protein>
<evidence type="ECO:0000313" key="2">
    <source>
        <dbReference type="Proteomes" id="UP000275267"/>
    </source>
</evidence>
<dbReference type="EMBL" id="PQIB02000003">
    <property type="protein sequence ID" value="RLN29131.1"/>
    <property type="molecule type" value="Genomic_DNA"/>
</dbReference>
<gene>
    <name evidence="1" type="ORF">C2845_PM05G37920</name>
</gene>
<dbReference type="Proteomes" id="UP000275267">
    <property type="component" value="Unassembled WGS sequence"/>
</dbReference>
<reference evidence="2" key="1">
    <citation type="journal article" date="2019" name="Nat. Commun.">
        <title>The genome of broomcorn millet.</title>
        <authorList>
            <person name="Zou C."/>
            <person name="Miki D."/>
            <person name="Li D."/>
            <person name="Tang Q."/>
            <person name="Xiao L."/>
            <person name="Rajput S."/>
            <person name="Deng P."/>
            <person name="Jia W."/>
            <person name="Huang R."/>
            <person name="Zhang M."/>
            <person name="Sun Y."/>
            <person name="Hu J."/>
            <person name="Fu X."/>
            <person name="Schnable P.S."/>
            <person name="Li F."/>
            <person name="Zhang H."/>
            <person name="Feng B."/>
            <person name="Zhu X."/>
            <person name="Liu R."/>
            <person name="Schnable J.C."/>
            <person name="Zhu J.-K."/>
            <person name="Zhang H."/>
        </authorList>
    </citation>
    <scope>NUCLEOTIDE SEQUENCE [LARGE SCALE GENOMIC DNA]</scope>
</reference>
<evidence type="ECO:0008006" key="3">
    <source>
        <dbReference type="Google" id="ProtNLM"/>
    </source>
</evidence>
<accession>A0A3L6SZD9</accession>
<dbReference type="OrthoDB" id="1925573at2759"/>
<sequence length="147" mass="16554">MDSGDNDSGNYDEPLWRHVNILDCSLEGQSVNFLCDYCNRTFLGSYSAVEEHLLRVCEGMTPTVRVQVRDELCESKKAKARTRVADVPLPLPYSSAGSYFGGMPDTGKAMVQSKKRKKSTDDLDEYYLMEVRDNLDAIIARMFYSSG</sequence>
<name>A0A3L6SZD9_PANMI</name>
<dbReference type="AlphaFoldDB" id="A0A3L6SZD9"/>
<comment type="caution">
    <text evidence="1">The sequence shown here is derived from an EMBL/GenBank/DDBJ whole genome shotgun (WGS) entry which is preliminary data.</text>
</comment>
<dbReference type="STRING" id="4540.A0A3L6SZD9"/>
<proteinExistence type="predicted"/>